<keyword evidence="4" id="KW-1185">Reference proteome</keyword>
<dbReference type="PANTHER" id="PTHR43372">
    <property type="entry name" value="FATTY-ACID AMIDE HYDROLASE"/>
    <property type="match status" value="1"/>
</dbReference>
<dbReference type="EMBL" id="OV725080">
    <property type="protein sequence ID" value="CAH1400815.1"/>
    <property type="molecule type" value="Genomic_DNA"/>
</dbReference>
<dbReference type="AlphaFoldDB" id="A0A9P0HEC1"/>
<dbReference type="Gene3D" id="3.90.1300.10">
    <property type="entry name" value="Amidase signature (AS) domain"/>
    <property type="match status" value="1"/>
</dbReference>
<reference evidence="3" key="1">
    <citation type="submission" date="2022-01" db="EMBL/GenBank/DDBJ databases">
        <authorList>
            <person name="King R."/>
        </authorList>
    </citation>
    <scope>NUCLEOTIDE SEQUENCE</scope>
</reference>
<protein>
    <recommendedName>
        <fullName evidence="2">Amidase domain-containing protein</fullName>
    </recommendedName>
</protein>
<dbReference type="InterPro" id="IPR036928">
    <property type="entry name" value="AS_sf"/>
</dbReference>
<evidence type="ECO:0000313" key="4">
    <source>
        <dbReference type="Proteomes" id="UP001152798"/>
    </source>
</evidence>
<accession>A0A9P0HEC1</accession>
<dbReference type="Pfam" id="PF01425">
    <property type="entry name" value="Amidase"/>
    <property type="match status" value="1"/>
</dbReference>
<dbReference type="Proteomes" id="UP001152798">
    <property type="component" value="Chromosome 4"/>
</dbReference>
<dbReference type="OrthoDB" id="6428749at2759"/>
<organism evidence="3 4">
    <name type="scientific">Nezara viridula</name>
    <name type="common">Southern green stink bug</name>
    <name type="synonym">Cimex viridulus</name>
    <dbReference type="NCBI Taxonomy" id="85310"/>
    <lineage>
        <taxon>Eukaryota</taxon>
        <taxon>Metazoa</taxon>
        <taxon>Ecdysozoa</taxon>
        <taxon>Arthropoda</taxon>
        <taxon>Hexapoda</taxon>
        <taxon>Insecta</taxon>
        <taxon>Pterygota</taxon>
        <taxon>Neoptera</taxon>
        <taxon>Paraneoptera</taxon>
        <taxon>Hemiptera</taxon>
        <taxon>Heteroptera</taxon>
        <taxon>Panheteroptera</taxon>
        <taxon>Pentatomomorpha</taxon>
        <taxon>Pentatomoidea</taxon>
        <taxon>Pentatomidae</taxon>
        <taxon>Pentatominae</taxon>
        <taxon>Nezara</taxon>
    </lineage>
</organism>
<dbReference type="PIRSF" id="PIRSF001221">
    <property type="entry name" value="Amidase_fungi"/>
    <property type="match status" value="1"/>
</dbReference>
<feature type="active site" description="Charge relay system" evidence="1">
    <location>
        <position position="221"/>
    </location>
</feature>
<evidence type="ECO:0000256" key="1">
    <source>
        <dbReference type="PIRSR" id="PIRSR001221-1"/>
    </source>
</evidence>
<dbReference type="InterPro" id="IPR052739">
    <property type="entry name" value="FAAH2"/>
</dbReference>
<dbReference type="GO" id="GO:0012505">
    <property type="term" value="C:endomembrane system"/>
    <property type="evidence" value="ECO:0007669"/>
    <property type="project" value="TreeGrafter"/>
</dbReference>
<evidence type="ECO:0000313" key="3">
    <source>
        <dbReference type="EMBL" id="CAH1400815.1"/>
    </source>
</evidence>
<sequence>MKIVNAVLTKIVEIYNVSMIDHKQFARLVNKLIRFIFDVLDWLVYFLTYFTNYKKKDDLPRISSDALFISAKKLAEKIKAKDLRCVDVVEAYINRIKDVQPYINSVVQDRFEEALKEARAVDELVENSLVSELNNKPLLGVPLTVKETIAVKGMSNNAARSRVKERKAERDAQVIESLREAGAIPLLVSNTPELCLYIETSNPRYGTTNNPYDLRRTVGGSSGGEVSLLASAASVIGVGSDIGGSLRIPAFFCGVFGHKPTPGYVPNDGHVPTSTDPMWDYYFTLGPLTRYAEDLPLMLENMITEKSKVGKLRLDEDVDVSKLKIYFMYGEGPNSILQTVPNVECVRAIGLAISTLRDKYQCQVEEIKLTEFQDSVFLNSQILQMSGIENVYQTNDDKPDDWGWVRMVEVILRKLLFRSSASMSCILFGPLKKLLDLTPENVRGLVRQKVTKIQTTVTDLLGNDAVLLYPSFSEEAPMHNRLCSKILDISYLSIFNVLGMPVTQCPVGMTREGIPIGIQIAATPHHDRLSLAVARALERELGGWTPPANPKV</sequence>
<name>A0A9P0HEC1_NEZVI</name>
<feature type="active site" description="Acyl-ester intermediate" evidence="1">
    <location>
        <position position="245"/>
    </location>
</feature>
<proteinExistence type="predicted"/>
<dbReference type="PANTHER" id="PTHR43372:SF2">
    <property type="entry name" value="IP13792P"/>
    <property type="match status" value="1"/>
</dbReference>
<gene>
    <name evidence="3" type="ORF">NEZAVI_LOCUS9981</name>
</gene>
<evidence type="ECO:0000259" key="2">
    <source>
        <dbReference type="Pfam" id="PF01425"/>
    </source>
</evidence>
<dbReference type="SUPFAM" id="SSF75304">
    <property type="entry name" value="Amidase signature (AS) enzymes"/>
    <property type="match status" value="1"/>
</dbReference>
<dbReference type="InterPro" id="IPR023631">
    <property type="entry name" value="Amidase_dom"/>
</dbReference>
<feature type="domain" description="Amidase" evidence="2">
    <location>
        <begin position="87"/>
        <end position="529"/>
    </location>
</feature>
<feature type="active site" description="Charge relay system" evidence="1">
    <location>
        <position position="146"/>
    </location>
</feature>